<dbReference type="PANTHER" id="PTHR39178">
    <property type="entry name" value="HYPOTHETICAL RIBOSOME-ASSOCIATED PROTEIN"/>
    <property type="match status" value="1"/>
</dbReference>
<evidence type="ECO:0000256" key="5">
    <source>
        <dbReference type="ARBA" id="ARBA00044503"/>
    </source>
</evidence>
<dbReference type="STRING" id="701521.PECL_1068"/>
<proteinExistence type="inferred from homology"/>
<dbReference type="KEGG" id="pce:PECL_1068"/>
<accession>G8PDK1</accession>
<dbReference type="CDD" id="cd16332">
    <property type="entry name" value="Prp-like"/>
    <property type="match status" value="1"/>
</dbReference>
<evidence type="ECO:0000313" key="8">
    <source>
        <dbReference type="Proteomes" id="UP000005444"/>
    </source>
</evidence>
<comment type="similarity">
    <text evidence="5">Belongs to the Prp family.</text>
</comment>
<evidence type="ECO:0000256" key="1">
    <source>
        <dbReference type="ARBA" id="ARBA00022517"/>
    </source>
</evidence>
<keyword evidence="1" id="KW-0690">Ribosome biogenesis</keyword>
<name>G8PDK1_PEDCP</name>
<dbReference type="GO" id="GO:0008234">
    <property type="term" value="F:cysteine-type peptidase activity"/>
    <property type="evidence" value="ECO:0007669"/>
    <property type="project" value="UniProtKB-KW"/>
</dbReference>
<dbReference type="eggNOG" id="COG2868">
    <property type="taxonomic scope" value="Bacteria"/>
</dbReference>
<organism evidence="7 8">
    <name type="scientific">Pediococcus claussenii (strain ATCC BAA-344 / DSM 14800 / JCM 18046 / KCTC 3811 / LMG 21948 / P06)</name>
    <dbReference type="NCBI Taxonomy" id="701521"/>
    <lineage>
        <taxon>Bacteria</taxon>
        <taxon>Bacillati</taxon>
        <taxon>Bacillota</taxon>
        <taxon>Bacilli</taxon>
        <taxon>Lactobacillales</taxon>
        <taxon>Lactobacillaceae</taxon>
        <taxon>Pediococcus</taxon>
    </lineage>
</organism>
<dbReference type="GO" id="GO:0042254">
    <property type="term" value="P:ribosome biogenesis"/>
    <property type="evidence" value="ECO:0007669"/>
    <property type="project" value="UniProtKB-KW"/>
</dbReference>
<dbReference type="SUPFAM" id="SSF118010">
    <property type="entry name" value="TM1457-like"/>
    <property type="match status" value="1"/>
</dbReference>
<keyword evidence="2" id="KW-0645">Protease</keyword>
<dbReference type="Gene3D" id="3.30.70.1490">
    <property type="entry name" value="Cysteine protease Prp"/>
    <property type="match status" value="1"/>
</dbReference>
<evidence type="ECO:0000256" key="3">
    <source>
        <dbReference type="ARBA" id="ARBA00022801"/>
    </source>
</evidence>
<dbReference type="Proteomes" id="UP000005444">
    <property type="component" value="Chromosome"/>
</dbReference>
<reference evidence="7 8" key="1">
    <citation type="journal article" date="2012" name="J. Bacteriol.">
        <title>Complete Genome Sequence of the Beer Spoilage Organism Pediococcus claussenii ATCC BAA-344T.</title>
        <authorList>
            <person name="Pittet V."/>
            <person name="Abegunde T."/>
            <person name="Marfleet T."/>
            <person name="Haakensen M."/>
            <person name="Morrow K."/>
            <person name="Jayaprakash T."/>
            <person name="Schroeder K."/>
            <person name="Trost B."/>
            <person name="Byrns S."/>
            <person name="Bergsveinson J."/>
            <person name="Kusalik A."/>
            <person name="Ziola B."/>
        </authorList>
    </citation>
    <scope>NUCLEOTIDE SEQUENCE [LARGE SCALE GENOMIC DNA]</scope>
    <source>
        <strain evidence="7 8">ATCC BAA-344</strain>
    </source>
</reference>
<dbReference type="PANTHER" id="PTHR39178:SF1">
    <property type="entry name" value="RIBOSOMAL-PROCESSING CYSTEINE PROTEASE PRP"/>
    <property type="match status" value="1"/>
</dbReference>
<keyword evidence="3" id="KW-0378">Hydrolase</keyword>
<sequence length="108" mass="11837">MIQAQVFENQKRITGFKITGHADYSEYGSDIVCSAISVLAINTVNSAEKLTGVKLIVDSDNANGGYLNVTVPRTIDSKQDEQLQVLLKSLRLGLVDVSQSYGKYIKIK</sequence>
<keyword evidence="8" id="KW-1185">Reference proteome</keyword>
<dbReference type="RefSeq" id="WP_014215533.1">
    <property type="nucleotide sequence ID" value="NC_016605.1"/>
</dbReference>
<evidence type="ECO:0000313" key="7">
    <source>
        <dbReference type="EMBL" id="AEV95336.1"/>
    </source>
</evidence>
<evidence type="ECO:0000256" key="4">
    <source>
        <dbReference type="ARBA" id="ARBA00022807"/>
    </source>
</evidence>
<gene>
    <name evidence="7" type="ordered locus">PECL_1068</name>
</gene>
<dbReference type="GO" id="GO:0006508">
    <property type="term" value="P:proteolysis"/>
    <property type="evidence" value="ECO:0007669"/>
    <property type="project" value="UniProtKB-KW"/>
</dbReference>
<dbReference type="HOGENOM" id="CLU_140910_2_2_9"/>
<dbReference type="PATRIC" id="fig|701521.8.peg.1015"/>
<evidence type="ECO:0000256" key="2">
    <source>
        <dbReference type="ARBA" id="ARBA00022670"/>
    </source>
</evidence>
<dbReference type="InterPro" id="IPR007422">
    <property type="entry name" value="Peptidase_Prp"/>
</dbReference>
<dbReference type="InterPro" id="IPR036764">
    <property type="entry name" value="Peptidase_Prp_sf"/>
</dbReference>
<dbReference type="Pfam" id="PF04327">
    <property type="entry name" value="Peptidase_Prp"/>
    <property type="match status" value="1"/>
</dbReference>
<dbReference type="EMBL" id="CP003137">
    <property type="protein sequence ID" value="AEV95336.1"/>
    <property type="molecule type" value="Genomic_DNA"/>
</dbReference>
<evidence type="ECO:0000256" key="6">
    <source>
        <dbReference type="ARBA" id="ARBA00044538"/>
    </source>
</evidence>
<keyword evidence="4" id="KW-0788">Thiol protease</keyword>
<dbReference type="AlphaFoldDB" id="G8PDK1"/>
<protein>
    <recommendedName>
        <fullName evidence="6">Ribosomal processing cysteine protease Prp</fullName>
    </recommendedName>
</protein>